<dbReference type="EMBL" id="JACCHP010000003">
    <property type="protein sequence ID" value="MBH5397149.1"/>
    <property type="molecule type" value="Genomic_DNA"/>
</dbReference>
<proteinExistence type="predicted"/>
<dbReference type="Proteomes" id="UP000807370">
    <property type="component" value="Unassembled WGS sequence"/>
</dbReference>
<protein>
    <submittedName>
        <fullName evidence="1">DUF2939 domain-containing protein</fullName>
    </submittedName>
</protein>
<name>A0ABS0PIW8_9BRAD</name>
<dbReference type="RefSeq" id="WP_197958551.1">
    <property type="nucleotide sequence ID" value="NZ_JACCHP010000003.1"/>
</dbReference>
<dbReference type="Pfam" id="PF11159">
    <property type="entry name" value="DUF2939"/>
    <property type="match status" value="1"/>
</dbReference>
<evidence type="ECO:0000313" key="2">
    <source>
        <dbReference type="Proteomes" id="UP000807370"/>
    </source>
</evidence>
<comment type="caution">
    <text evidence="1">The sequence shown here is derived from an EMBL/GenBank/DDBJ whole genome shotgun (WGS) entry which is preliminary data.</text>
</comment>
<organism evidence="1 2">
    <name type="scientific">Bradyrhizobium agreste</name>
    <dbReference type="NCBI Taxonomy" id="2751811"/>
    <lineage>
        <taxon>Bacteria</taxon>
        <taxon>Pseudomonadati</taxon>
        <taxon>Pseudomonadota</taxon>
        <taxon>Alphaproteobacteria</taxon>
        <taxon>Hyphomicrobiales</taxon>
        <taxon>Nitrobacteraceae</taxon>
        <taxon>Bradyrhizobium</taxon>
    </lineage>
</organism>
<reference evidence="1 2" key="1">
    <citation type="submission" date="2020-07" db="EMBL/GenBank/DDBJ databases">
        <title>Bradyrhizobium diversity isolated from nodules of indigenous legumes of Western Australia.</title>
        <authorList>
            <person name="Klepa M.S."/>
        </authorList>
    </citation>
    <scope>NUCLEOTIDE SEQUENCE [LARGE SCALE GENOMIC DNA]</scope>
    <source>
        <strain evidence="1 2">CNPSo 4010</strain>
    </source>
</reference>
<sequence>MKWLLGIAAVLLLCLVVYAGSAFVSTLALVSAVRSGDATQVIARTDLPRVRHSIVDQVMSAYLDRLGQKRTVRPLERMAINAFGATIADDLAIKLMTPENLAVLLNTGAVRSAAENIDFGSMSSLADLDISNIFVFARRITLVKPVELALRLGHSEDEGSVSMHLEGATWKLSGIGLPPKVLSNIVARLPTR</sequence>
<dbReference type="InterPro" id="IPR021330">
    <property type="entry name" value="DUF2939"/>
</dbReference>
<gene>
    <name evidence="1" type="ORF">HZZ13_04995</name>
</gene>
<keyword evidence="2" id="KW-1185">Reference proteome</keyword>
<accession>A0ABS0PIW8</accession>
<evidence type="ECO:0000313" key="1">
    <source>
        <dbReference type="EMBL" id="MBH5397149.1"/>
    </source>
</evidence>